<dbReference type="GO" id="GO:0150079">
    <property type="term" value="P:negative regulation of neuroinflammatory response"/>
    <property type="evidence" value="ECO:0007669"/>
    <property type="project" value="TreeGrafter"/>
</dbReference>
<dbReference type="InterPro" id="IPR003599">
    <property type="entry name" value="Ig_sub"/>
</dbReference>
<dbReference type="SMART" id="SM00409">
    <property type="entry name" value="IG"/>
    <property type="match status" value="1"/>
</dbReference>
<dbReference type="GO" id="GO:0030424">
    <property type="term" value="C:axon"/>
    <property type="evidence" value="ECO:0007669"/>
    <property type="project" value="TreeGrafter"/>
</dbReference>
<keyword evidence="4" id="KW-1133">Transmembrane helix</keyword>
<dbReference type="Pfam" id="PF07686">
    <property type="entry name" value="V-set"/>
    <property type="match status" value="1"/>
</dbReference>
<dbReference type="GO" id="GO:0009986">
    <property type="term" value="C:cell surface"/>
    <property type="evidence" value="ECO:0007669"/>
    <property type="project" value="TreeGrafter"/>
</dbReference>
<evidence type="ECO:0000259" key="9">
    <source>
        <dbReference type="PROSITE" id="PS50835"/>
    </source>
</evidence>
<evidence type="ECO:0000256" key="6">
    <source>
        <dbReference type="ARBA" id="ARBA00023157"/>
    </source>
</evidence>
<keyword evidence="7" id="KW-0325">Glycoprotein</keyword>
<evidence type="ECO:0000256" key="8">
    <source>
        <dbReference type="ARBA" id="ARBA00023319"/>
    </source>
</evidence>
<dbReference type="OMA" id="IFNTFPM"/>
<evidence type="ECO:0000256" key="4">
    <source>
        <dbReference type="ARBA" id="ARBA00022989"/>
    </source>
</evidence>
<dbReference type="PANTHER" id="PTHR46841:SF10">
    <property type="entry name" value="CD200 MOLECULE LIKE 1-RELATED"/>
    <property type="match status" value="1"/>
</dbReference>
<dbReference type="GO" id="GO:0098632">
    <property type="term" value="F:cell-cell adhesion mediator activity"/>
    <property type="evidence" value="ECO:0007669"/>
    <property type="project" value="InterPro"/>
</dbReference>
<dbReference type="Proteomes" id="UP000007754">
    <property type="component" value="Chromosome 1"/>
</dbReference>
<evidence type="ECO:0000256" key="7">
    <source>
        <dbReference type="ARBA" id="ARBA00023180"/>
    </source>
</evidence>
<reference evidence="10" key="2">
    <citation type="submission" date="2025-08" db="UniProtKB">
        <authorList>
            <consortium name="Ensembl"/>
        </authorList>
    </citation>
    <scope>IDENTIFICATION</scope>
</reference>
<keyword evidence="3" id="KW-0732">Signal</keyword>
<dbReference type="AlphaFoldDB" id="H0ZZY6"/>
<evidence type="ECO:0000256" key="2">
    <source>
        <dbReference type="ARBA" id="ARBA00022692"/>
    </source>
</evidence>
<feature type="domain" description="Ig-like" evidence="9">
    <location>
        <begin position="12"/>
        <end position="118"/>
    </location>
</feature>
<dbReference type="InterPro" id="IPR013106">
    <property type="entry name" value="Ig_V-set"/>
</dbReference>
<dbReference type="InParanoid" id="H0ZZY6"/>
<comment type="subcellular location">
    <subcellularLocation>
        <location evidence="1">Membrane</location>
        <topology evidence="1">Single-pass membrane protein</topology>
    </subcellularLocation>
</comment>
<reference evidence="10 11" key="1">
    <citation type="journal article" date="2010" name="Nature">
        <title>The genome of a songbird.</title>
        <authorList>
            <person name="Warren W.C."/>
            <person name="Clayton D.F."/>
            <person name="Ellegren H."/>
            <person name="Arnold A.P."/>
            <person name="Hillier L.W."/>
            <person name="Kunstner A."/>
            <person name="Searle S."/>
            <person name="White S."/>
            <person name="Vilella A.J."/>
            <person name="Fairley S."/>
            <person name="Heger A."/>
            <person name="Kong L."/>
            <person name="Ponting C.P."/>
            <person name="Jarvis E.D."/>
            <person name="Mello C.V."/>
            <person name="Minx P."/>
            <person name="Lovell P."/>
            <person name="Velho T.A."/>
            <person name="Ferris M."/>
            <person name="Balakrishnan C.N."/>
            <person name="Sinha S."/>
            <person name="Blatti C."/>
            <person name="London S.E."/>
            <person name="Li Y."/>
            <person name="Lin Y.C."/>
            <person name="George J."/>
            <person name="Sweedler J."/>
            <person name="Southey B."/>
            <person name="Gunaratne P."/>
            <person name="Watson M."/>
            <person name="Nam K."/>
            <person name="Backstrom N."/>
            <person name="Smeds L."/>
            <person name="Nabholz B."/>
            <person name="Itoh Y."/>
            <person name="Whitney O."/>
            <person name="Pfenning A.R."/>
            <person name="Howard J."/>
            <person name="Volker M."/>
            <person name="Skinner B.M."/>
            <person name="Griffin D.K."/>
            <person name="Ye L."/>
            <person name="McLaren W.M."/>
            <person name="Flicek P."/>
            <person name="Quesada V."/>
            <person name="Velasco G."/>
            <person name="Lopez-Otin C."/>
            <person name="Puente X.S."/>
            <person name="Olender T."/>
            <person name="Lancet D."/>
            <person name="Smit A.F."/>
            <person name="Hubley R."/>
            <person name="Konkel M.K."/>
            <person name="Walker J.A."/>
            <person name="Batzer M.A."/>
            <person name="Gu W."/>
            <person name="Pollock D.D."/>
            <person name="Chen L."/>
            <person name="Cheng Z."/>
            <person name="Eichler E.E."/>
            <person name="Stapley J."/>
            <person name="Slate J."/>
            <person name="Ekblom R."/>
            <person name="Birkhead T."/>
            <person name="Burke T."/>
            <person name="Burt D."/>
            <person name="Scharff C."/>
            <person name="Adam I."/>
            <person name="Richard H."/>
            <person name="Sultan M."/>
            <person name="Soldatov A."/>
            <person name="Lehrach H."/>
            <person name="Edwards S.V."/>
            <person name="Yang S.P."/>
            <person name="Li X."/>
            <person name="Graves T."/>
            <person name="Fulton L."/>
            <person name="Nelson J."/>
            <person name="Chinwalla A."/>
            <person name="Hou S."/>
            <person name="Mardis E.R."/>
            <person name="Wilson R.K."/>
        </authorList>
    </citation>
    <scope>NUCLEOTIDE SEQUENCE [LARGE SCALE GENOMIC DNA]</scope>
</reference>
<dbReference type="InterPro" id="IPR007110">
    <property type="entry name" value="Ig-like_dom"/>
</dbReference>
<dbReference type="InterPro" id="IPR036179">
    <property type="entry name" value="Ig-like_dom_sf"/>
</dbReference>
<dbReference type="InterPro" id="IPR013783">
    <property type="entry name" value="Ig-like_fold"/>
</dbReference>
<dbReference type="PROSITE" id="PS50835">
    <property type="entry name" value="IG_LIKE"/>
    <property type="match status" value="1"/>
</dbReference>
<evidence type="ECO:0000313" key="11">
    <source>
        <dbReference type="Proteomes" id="UP000007754"/>
    </source>
</evidence>
<keyword evidence="2" id="KW-0812">Transmembrane</keyword>
<keyword evidence="8" id="KW-0393">Immunoglobulin domain</keyword>
<reference evidence="10" key="3">
    <citation type="submission" date="2025-09" db="UniProtKB">
        <authorList>
            <consortium name="Ensembl"/>
        </authorList>
    </citation>
    <scope>IDENTIFICATION</scope>
</reference>
<proteinExistence type="predicted"/>
<name>H0ZZY6_TAEGU</name>
<evidence type="ECO:0000256" key="3">
    <source>
        <dbReference type="ARBA" id="ARBA00022729"/>
    </source>
</evidence>
<keyword evidence="5" id="KW-0472">Membrane</keyword>
<protein>
    <recommendedName>
        <fullName evidence="9">Ig-like domain-containing protein</fullName>
    </recommendedName>
</protein>
<dbReference type="GO" id="GO:0034113">
    <property type="term" value="P:heterotypic cell-cell adhesion"/>
    <property type="evidence" value="ECO:0007669"/>
    <property type="project" value="TreeGrafter"/>
</dbReference>
<dbReference type="SUPFAM" id="SSF48726">
    <property type="entry name" value="Immunoglobulin"/>
    <property type="match status" value="1"/>
</dbReference>
<dbReference type="GO" id="GO:0016020">
    <property type="term" value="C:membrane"/>
    <property type="evidence" value="ECO:0007669"/>
    <property type="project" value="UniProtKB-SubCell"/>
</dbReference>
<keyword evidence="6" id="KW-1015">Disulfide bond</keyword>
<dbReference type="PANTHER" id="PTHR46841">
    <property type="entry name" value="OX-2 MEMBRANE GLYCOPROTEIN"/>
    <property type="match status" value="1"/>
</dbReference>
<dbReference type="GeneTree" id="ENSGT00530000063970"/>
<evidence type="ECO:0000313" key="10">
    <source>
        <dbReference type="Ensembl" id="ENSTGUP00000016190.2"/>
    </source>
</evidence>
<dbReference type="Ensembl" id="ENSTGUT00000016493.2">
    <property type="protein sequence ID" value="ENSTGUP00000016190.2"/>
    <property type="gene ID" value="ENSTGUG00000015867.2"/>
</dbReference>
<accession>H0ZZY6</accession>
<dbReference type="GO" id="GO:0043025">
    <property type="term" value="C:neuronal cell body"/>
    <property type="evidence" value="ECO:0007669"/>
    <property type="project" value="TreeGrafter"/>
</dbReference>
<sequence length="191" mass="21677">MERVCISTLKEPIQSDTITVATLGGEANFYCNFSLSVDVLQVTWQKRNGTSFQNMATYSPKHGLRLIGPFQKKVSFTRAAPKASAITLQNLTLEDDSYYRCIFNVFHHGSFSKDIRLNIQSKFSTNTFSLSGTQFGSDVLRRQGCHYTIHHMEIFHAAASPWWIVSRLPYQNYYLTNCPFDCTVTTGNPSH</sequence>
<organism evidence="10 11">
    <name type="scientific">Taeniopygia guttata</name>
    <name type="common">Zebra finch</name>
    <name type="synonym">Poephila guttata</name>
    <dbReference type="NCBI Taxonomy" id="59729"/>
    <lineage>
        <taxon>Eukaryota</taxon>
        <taxon>Metazoa</taxon>
        <taxon>Chordata</taxon>
        <taxon>Craniata</taxon>
        <taxon>Vertebrata</taxon>
        <taxon>Euteleostomi</taxon>
        <taxon>Archelosauria</taxon>
        <taxon>Archosauria</taxon>
        <taxon>Dinosauria</taxon>
        <taxon>Saurischia</taxon>
        <taxon>Theropoda</taxon>
        <taxon>Coelurosauria</taxon>
        <taxon>Aves</taxon>
        <taxon>Neognathae</taxon>
        <taxon>Neoaves</taxon>
        <taxon>Telluraves</taxon>
        <taxon>Australaves</taxon>
        <taxon>Passeriformes</taxon>
        <taxon>Passeroidea</taxon>
        <taxon>Estrildidae</taxon>
        <taxon>Estrildinae</taxon>
        <taxon>Taeniopygia</taxon>
    </lineage>
</organism>
<dbReference type="HOGENOM" id="CLU_064101_3_0_1"/>
<keyword evidence="11" id="KW-1185">Reference proteome</keyword>
<dbReference type="InterPro" id="IPR047164">
    <property type="entry name" value="OX2G-like"/>
</dbReference>
<evidence type="ECO:0000256" key="5">
    <source>
        <dbReference type="ARBA" id="ARBA00023136"/>
    </source>
</evidence>
<evidence type="ECO:0000256" key="1">
    <source>
        <dbReference type="ARBA" id="ARBA00004167"/>
    </source>
</evidence>
<dbReference type="Gene3D" id="2.60.40.10">
    <property type="entry name" value="Immunoglobulins"/>
    <property type="match status" value="1"/>
</dbReference>